<accession>A0A5R9GA33</accession>
<dbReference type="RefSeq" id="WP_138195626.1">
    <property type="nucleotide sequence ID" value="NZ_VCIW01000012.1"/>
</dbReference>
<feature type="domain" description="MacB-like periplasmic core" evidence="9">
    <location>
        <begin position="23"/>
        <end position="210"/>
    </location>
</feature>
<proteinExistence type="inferred from homology"/>
<dbReference type="EMBL" id="VCIW01000012">
    <property type="protein sequence ID" value="TLS50940.1"/>
    <property type="molecule type" value="Genomic_DNA"/>
</dbReference>
<evidence type="ECO:0000256" key="1">
    <source>
        <dbReference type="ARBA" id="ARBA00004651"/>
    </source>
</evidence>
<evidence type="ECO:0000259" key="9">
    <source>
        <dbReference type="Pfam" id="PF12704"/>
    </source>
</evidence>
<dbReference type="InterPro" id="IPR050250">
    <property type="entry name" value="Macrolide_Exporter_MacB"/>
</dbReference>
<feature type="transmembrane region" description="Helical" evidence="7">
    <location>
        <begin position="21"/>
        <end position="45"/>
    </location>
</feature>
<reference evidence="10 11" key="1">
    <citation type="submission" date="2019-05" db="EMBL/GenBank/DDBJ databases">
        <authorList>
            <person name="Narsing Rao M.P."/>
            <person name="Li W.J."/>
        </authorList>
    </citation>
    <scope>NUCLEOTIDE SEQUENCE [LARGE SCALE GENOMIC DNA]</scope>
    <source>
        <strain evidence="10 11">SYSU_K30003</strain>
    </source>
</reference>
<gene>
    <name evidence="10" type="ORF">FE782_17995</name>
</gene>
<feature type="domain" description="ABC3 transporter permease C-terminal" evidence="8">
    <location>
        <begin position="295"/>
        <end position="422"/>
    </location>
</feature>
<dbReference type="InterPro" id="IPR003838">
    <property type="entry name" value="ABC3_permease_C"/>
</dbReference>
<dbReference type="PANTHER" id="PTHR30572:SF4">
    <property type="entry name" value="ABC TRANSPORTER PERMEASE YTRF"/>
    <property type="match status" value="1"/>
</dbReference>
<dbReference type="InterPro" id="IPR025857">
    <property type="entry name" value="MacB_PCD"/>
</dbReference>
<feature type="transmembrane region" description="Helical" evidence="7">
    <location>
        <begin position="346"/>
        <end position="374"/>
    </location>
</feature>
<evidence type="ECO:0000256" key="4">
    <source>
        <dbReference type="ARBA" id="ARBA00022989"/>
    </source>
</evidence>
<dbReference type="PROSITE" id="PS51257">
    <property type="entry name" value="PROKAR_LIPOPROTEIN"/>
    <property type="match status" value="1"/>
</dbReference>
<evidence type="ECO:0000256" key="6">
    <source>
        <dbReference type="ARBA" id="ARBA00038076"/>
    </source>
</evidence>
<organism evidence="10 11">
    <name type="scientific">Paenibacillus antri</name>
    <dbReference type="NCBI Taxonomy" id="2582848"/>
    <lineage>
        <taxon>Bacteria</taxon>
        <taxon>Bacillati</taxon>
        <taxon>Bacillota</taxon>
        <taxon>Bacilli</taxon>
        <taxon>Bacillales</taxon>
        <taxon>Paenibacillaceae</taxon>
        <taxon>Paenibacillus</taxon>
    </lineage>
</organism>
<dbReference type="Pfam" id="PF12704">
    <property type="entry name" value="MacB_PCD"/>
    <property type="match status" value="1"/>
</dbReference>
<keyword evidence="4 7" id="KW-1133">Transmembrane helix</keyword>
<comment type="subcellular location">
    <subcellularLocation>
        <location evidence="1">Cell membrane</location>
        <topology evidence="1">Multi-pass membrane protein</topology>
    </subcellularLocation>
</comment>
<evidence type="ECO:0000313" key="11">
    <source>
        <dbReference type="Proteomes" id="UP000309676"/>
    </source>
</evidence>
<dbReference type="OrthoDB" id="9770099at2"/>
<evidence type="ECO:0000259" key="8">
    <source>
        <dbReference type="Pfam" id="PF02687"/>
    </source>
</evidence>
<dbReference type="GO" id="GO:0022857">
    <property type="term" value="F:transmembrane transporter activity"/>
    <property type="evidence" value="ECO:0007669"/>
    <property type="project" value="TreeGrafter"/>
</dbReference>
<name>A0A5R9GA33_9BACL</name>
<evidence type="ECO:0000256" key="7">
    <source>
        <dbReference type="SAM" id="Phobius"/>
    </source>
</evidence>
<keyword evidence="3 7" id="KW-0812">Transmembrane</keyword>
<protein>
    <submittedName>
        <fullName evidence="10">ABC transporter permease</fullName>
    </submittedName>
</protein>
<keyword evidence="11" id="KW-1185">Reference proteome</keyword>
<dbReference type="Proteomes" id="UP000309676">
    <property type="component" value="Unassembled WGS sequence"/>
</dbReference>
<sequence>MKFSDQLAFVRQNAKKNKSRLYMTVLATAMGCAFLIVLASVGFGLQKSIVDEIVNDRLVTAIDVWGKEDVGNEPLTDADMDYLRSVEHVETVTFRHYLQQSLTPKVDGTDLSEEGVQAIAVDFAQEGKAGFKLHAGRLPQAANEVVIGYSLKETNPEEWIGKTMELQALQYEGEKEALTPLTATIVGVKAAPTKEWEAERSIFMGLDLLDEIERITGTRLAGVLDPKLSEEELGWVTPIAEPRPYQSVQVIAESAERVKGIAETIREAGYYNHSIANELEQVNVMFLIMKIGLGFVGTIAVLIASIGIYNTMTMAVTERAQDIGIMKAIGAHPSTIRRLFLLESGWIGILGAVIGAVVAYGISIGVNAAMPIVIETFMEETLPEGFVFSLIPASLTAFACFVSLAVAMLSGAGPARRATRIDVLRALRRDL</sequence>
<feature type="transmembrane region" description="Helical" evidence="7">
    <location>
        <begin position="386"/>
        <end position="410"/>
    </location>
</feature>
<evidence type="ECO:0000256" key="5">
    <source>
        <dbReference type="ARBA" id="ARBA00023136"/>
    </source>
</evidence>
<comment type="caution">
    <text evidence="10">The sequence shown here is derived from an EMBL/GenBank/DDBJ whole genome shotgun (WGS) entry which is preliminary data.</text>
</comment>
<dbReference type="PANTHER" id="PTHR30572">
    <property type="entry name" value="MEMBRANE COMPONENT OF TRANSPORTER-RELATED"/>
    <property type="match status" value="1"/>
</dbReference>
<evidence type="ECO:0000256" key="3">
    <source>
        <dbReference type="ARBA" id="ARBA00022692"/>
    </source>
</evidence>
<evidence type="ECO:0000313" key="10">
    <source>
        <dbReference type="EMBL" id="TLS50940.1"/>
    </source>
</evidence>
<dbReference type="Pfam" id="PF02687">
    <property type="entry name" value="FtsX"/>
    <property type="match status" value="1"/>
</dbReference>
<feature type="transmembrane region" description="Helical" evidence="7">
    <location>
        <begin position="284"/>
        <end position="309"/>
    </location>
</feature>
<dbReference type="GO" id="GO:0005886">
    <property type="term" value="C:plasma membrane"/>
    <property type="evidence" value="ECO:0007669"/>
    <property type="project" value="UniProtKB-SubCell"/>
</dbReference>
<dbReference type="AlphaFoldDB" id="A0A5R9GA33"/>
<keyword evidence="5 7" id="KW-0472">Membrane</keyword>
<keyword evidence="2" id="KW-1003">Cell membrane</keyword>
<evidence type="ECO:0000256" key="2">
    <source>
        <dbReference type="ARBA" id="ARBA00022475"/>
    </source>
</evidence>
<comment type="similarity">
    <text evidence="6">Belongs to the ABC-4 integral membrane protein family.</text>
</comment>